<dbReference type="AlphaFoldDB" id="A0A927RCM9"/>
<comment type="caution">
    <text evidence="2">The sequence shown here is derived from an EMBL/GenBank/DDBJ whole genome shotgun (WGS) entry which is preliminary data.</text>
</comment>
<accession>A0A927RCM9</accession>
<dbReference type="InterPro" id="IPR032466">
    <property type="entry name" value="Metal_Hydrolase"/>
</dbReference>
<keyword evidence="3" id="KW-1185">Reference proteome</keyword>
<dbReference type="Gene3D" id="3.20.20.140">
    <property type="entry name" value="Metal-dependent hydrolases"/>
    <property type="match status" value="1"/>
</dbReference>
<dbReference type="InterPro" id="IPR011059">
    <property type="entry name" value="Metal-dep_hydrolase_composite"/>
</dbReference>
<dbReference type="SUPFAM" id="SSF51556">
    <property type="entry name" value="Metallo-dependent hydrolases"/>
    <property type="match status" value="1"/>
</dbReference>
<organism evidence="2 3">
    <name type="scientific">Actinopolymorpha pittospori</name>
    <dbReference type="NCBI Taxonomy" id="648752"/>
    <lineage>
        <taxon>Bacteria</taxon>
        <taxon>Bacillati</taxon>
        <taxon>Actinomycetota</taxon>
        <taxon>Actinomycetes</taxon>
        <taxon>Propionibacteriales</taxon>
        <taxon>Actinopolymorphaceae</taxon>
        <taxon>Actinopolymorpha</taxon>
    </lineage>
</organism>
<dbReference type="NCBIfam" id="NF011984">
    <property type="entry name" value="PRK15446.1-5"/>
    <property type="match status" value="1"/>
</dbReference>
<dbReference type="Pfam" id="PF07969">
    <property type="entry name" value="Amidohydro_3"/>
    <property type="match status" value="1"/>
</dbReference>
<evidence type="ECO:0000313" key="2">
    <source>
        <dbReference type="EMBL" id="MBE1607260.1"/>
    </source>
</evidence>
<proteinExistence type="predicted"/>
<dbReference type="GO" id="GO:0016810">
    <property type="term" value="F:hydrolase activity, acting on carbon-nitrogen (but not peptide) bonds"/>
    <property type="evidence" value="ECO:0007669"/>
    <property type="project" value="InterPro"/>
</dbReference>
<dbReference type="NCBIfam" id="NF011990">
    <property type="entry name" value="PRK15446.2-6"/>
    <property type="match status" value="1"/>
</dbReference>
<dbReference type="PIRSF" id="PIRSF038971">
    <property type="entry name" value="PhnM"/>
    <property type="match status" value="1"/>
</dbReference>
<dbReference type="SUPFAM" id="SSF51338">
    <property type="entry name" value="Composite domain of metallo-dependent hydrolases"/>
    <property type="match status" value="1"/>
</dbReference>
<dbReference type="EMBL" id="JADBEM010000001">
    <property type="protein sequence ID" value="MBE1607260.1"/>
    <property type="molecule type" value="Genomic_DNA"/>
</dbReference>
<reference evidence="2" key="1">
    <citation type="submission" date="2020-10" db="EMBL/GenBank/DDBJ databases">
        <title>Sequencing the genomes of 1000 actinobacteria strains.</title>
        <authorList>
            <person name="Klenk H.-P."/>
        </authorList>
    </citation>
    <scope>NUCLEOTIDE SEQUENCE</scope>
    <source>
        <strain evidence="2">DSM 45354</strain>
    </source>
</reference>
<dbReference type="PANTHER" id="PTHR43135">
    <property type="entry name" value="ALPHA-D-RIBOSE 1-METHYLPHOSPHONATE 5-TRIPHOSPHATE DIPHOSPHATASE"/>
    <property type="match status" value="1"/>
</dbReference>
<dbReference type="RefSeq" id="WP_192751233.1">
    <property type="nucleotide sequence ID" value="NZ_BAABJL010000122.1"/>
</dbReference>
<dbReference type="InterPro" id="IPR013108">
    <property type="entry name" value="Amidohydro_3"/>
</dbReference>
<dbReference type="PANTHER" id="PTHR43135:SF3">
    <property type="entry name" value="ALPHA-D-RIBOSE 1-METHYLPHOSPHONATE 5-TRIPHOSPHATE DIPHOSPHATASE"/>
    <property type="match status" value="1"/>
</dbReference>
<protein>
    <submittedName>
        <fullName evidence="2">Alpha-D-ribose 1-methylphosphonate 5-triphosphate diphosphatase</fullName>
        <ecNumber evidence="2">3.6.1.63</ecNumber>
    </submittedName>
</protein>
<dbReference type="Proteomes" id="UP000638648">
    <property type="component" value="Unassembled WGS sequence"/>
</dbReference>
<dbReference type="EC" id="3.6.1.63" evidence="2"/>
<dbReference type="GO" id="GO:0019700">
    <property type="term" value="P:organic phosphonate catabolic process"/>
    <property type="evidence" value="ECO:0007669"/>
    <property type="project" value="InterPro"/>
</dbReference>
<gene>
    <name evidence="2" type="ORF">HEB94_004108</name>
</gene>
<keyword evidence="2" id="KW-0378">Hydrolase</keyword>
<name>A0A927RCM9_9ACTN</name>
<sequence length="387" mass="41404">MSRLTIRHVRAVLPDRILDDAVVVAEDGVLAEISTGPGPADAVDGRGAFLLPGLVDTHSDGLEKELQPRPSVLFEVGFGLASFEGRVRASGITTVFHATGFYSDNRKGRSIDGARARERAIRERMSSGQAQIDHRMLFRLDARDPDGLTALGQTLELYAGADIPPLVSYEDHTPGQGQFRDLDAYIRLYLSGREDHEAARAEVQELIARRDEQIGHRAVALAWLLERRDAVRMLAHDLVTRAEVDELAACGLGVAEFPTTLEAALAAREHGLLIVAGAPNVLRGGSHSGNVSAAELVAHGLVDGLSSDYMPFTMVGAAFRLASEGLADLPAAVRLVTDGAARVAGFTDRGRLEVGLRADLALATVDAGWPTVRGTWTANDTRELVAA</sequence>
<dbReference type="InterPro" id="IPR012696">
    <property type="entry name" value="PhnM"/>
</dbReference>
<feature type="domain" description="Amidohydrolase 3" evidence="1">
    <location>
        <begin position="240"/>
        <end position="362"/>
    </location>
</feature>
<dbReference type="Gene3D" id="2.30.40.10">
    <property type="entry name" value="Urease, subunit C, domain 1"/>
    <property type="match status" value="1"/>
</dbReference>
<dbReference type="InterPro" id="IPR051781">
    <property type="entry name" value="Metallo-dep_Hydrolase"/>
</dbReference>
<evidence type="ECO:0000259" key="1">
    <source>
        <dbReference type="Pfam" id="PF07969"/>
    </source>
</evidence>
<evidence type="ECO:0000313" key="3">
    <source>
        <dbReference type="Proteomes" id="UP000638648"/>
    </source>
</evidence>